<protein>
    <submittedName>
        <fullName evidence="1">Uncharacterized protein</fullName>
    </submittedName>
</protein>
<evidence type="ECO:0000313" key="2">
    <source>
        <dbReference type="Proteomes" id="UP000177797"/>
    </source>
</evidence>
<evidence type="ECO:0000313" key="1">
    <source>
        <dbReference type="EMBL" id="OHA34219.1"/>
    </source>
</evidence>
<dbReference type="EMBL" id="MHSA01000014">
    <property type="protein sequence ID" value="OHA34219.1"/>
    <property type="molecule type" value="Genomic_DNA"/>
</dbReference>
<dbReference type="SUPFAM" id="SSF52518">
    <property type="entry name" value="Thiamin diphosphate-binding fold (THDP-binding)"/>
    <property type="match status" value="1"/>
</dbReference>
<gene>
    <name evidence="1" type="ORF">A2938_00150</name>
</gene>
<reference evidence="1 2" key="1">
    <citation type="journal article" date="2016" name="Nat. Commun.">
        <title>Thousands of microbial genomes shed light on interconnected biogeochemical processes in an aquifer system.</title>
        <authorList>
            <person name="Anantharaman K."/>
            <person name="Brown C.T."/>
            <person name="Hug L.A."/>
            <person name="Sharon I."/>
            <person name="Castelle C.J."/>
            <person name="Probst A.J."/>
            <person name="Thomas B.C."/>
            <person name="Singh A."/>
            <person name="Wilkins M.J."/>
            <person name="Karaoz U."/>
            <person name="Brodie E.L."/>
            <person name="Williams K.H."/>
            <person name="Hubbard S.S."/>
            <person name="Banfield J.F."/>
        </authorList>
    </citation>
    <scope>NUCLEOTIDE SEQUENCE [LARGE SCALE GENOMIC DNA]</scope>
</reference>
<dbReference type="Gene3D" id="3.40.50.970">
    <property type="match status" value="1"/>
</dbReference>
<proteinExistence type="predicted"/>
<dbReference type="InterPro" id="IPR029061">
    <property type="entry name" value="THDP-binding"/>
</dbReference>
<name>A0A1G2NFJ7_9BACT</name>
<dbReference type="Proteomes" id="UP000177797">
    <property type="component" value="Unassembled WGS sequence"/>
</dbReference>
<accession>A0A1G2NFJ7</accession>
<dbReference type="AlphaFoldDB" id="A0A1G2NFJ7"/>
<comment type="caution">
    <text evidence="1">The sequence shown here is derived from an EMBL/GenBank/DDBJ whole genome shotgun (WGS) entry which is preliminary data.</text>
</comment>
<sequence length="184" mass="21016">MENKELKYKSELTRATDYLAKNPKTLFLGQSVVYPGNSIFKTLENVPANQKIEMPVFEETQMGICIGLAIAGYIPVSIYPRFNFLLLAMNQVVNHLDKLPVITQGKVRPRVIVRTAIGSERPLYPGVQHSGDFTDAFKALRLQNVEIIRLDEPNQIFPAYKRAFERTDEKSTILVEFGDYYNEK</sequence>
<organism evidence="1 2">
    <name type="scientific">Candidatus Taylorbacteria bacterium RIFCSPLOWO2_01_FULL_48_100</name>
    <dbReference type="NCBI Taxonomy" id="1802322"/>
    <lineage>
        <taxon>Bacteria</taxon>
        <taxon>Candidatus Tayloriibacteriota</taxon>
    </lineage>
</organism>